<evidence type="ECO:0000313" key="6">
    <source>
        <dbReference type="EMBL" id="RRJ84530.1"/>
    </source>
</evidence>
<evidence type="ECO:0000256" key="1">
    <source>
        <dbReference type="ARBA" id="ARBA00005194"/>
    </source>
</evidence>
<evidence type="ECO:0000313" key="7">
    <source>
        <dbReference type="Proteomes" id="UP000280792"/>
    </source>
</evidence>
<dbReference type="Gene3D" id="3.40.47.10">
    <property type="match status" value="1"/>
</dbReference>
<evidence type="ECO:0000256" key="3">
    <source>
        <dbReference type="ARBA" id="ARBA00022679"/>
    </source>
</evidence>
<reference evidence="6 7" key="1">
    <citation type="submission" date="2018-08" db="EMBL/GenBank/DDBJ databases">
        <authorList>
            <person name="Khan S.A."/>
        </authorList>
    </citation>
    <scope>NUCLEOTIDE SEQUENCE [LARGE SCALE GENOMIC DNA]</scope>
    <source>
        <strain evidence="6 7">GTF-13</strain>
    </source>
</reference>
<protein>
    <submittedName>
        <fullName evidence="6">Beta-ketoacyl synthase</fullName>
    </submittedName>
</protein>
<dbReference type="Pfam" id="PF02801">
    <property type="entry name" value="Ketoacyl-synt_C"/>
    <property type="match status" value="1"/>
</dbReference>
<dbReference type="InterPro" id="IPR047224">
    <property type="entry name" value="FAS_alpha_su_C"/>
</dbReference>
<proteinExistence type="inferred from homology"/>
<evidence type="ECO:0000256" key="2">
    <source>
        <dbReference type="ARBA" id="ARBA00008467"/>
    </source>
</evidence>
<sequence length="610" mass="65489">MVKLPVIIGMGGIGPAGRTSCHHAYRRMVIEKLSASDAESTLQSLAQLMGQRETPSDAQQLLAGTLVRKLENNLFDPEAIPLHKAFGADKGSSLLVNKKRVGTPVPDHWDVSEHDKLRVRIDLNDSQPLLVPITRRSTINSAGQLPSGFDPSVLYQSRNHPRGLQMSVYGASDAISSLGFDWERVKQSVAPDQIAVYAGSGMAQLDYNGVGGMLQARLLGKRVTSKQCPLGLAEMPADFINAYVLGSVGATGTNMGACATFLYNLSQAMEDIRSGRRRIVLVGNAEAPLVPEVFEGYGNMGALATDDELRELDGLSASDAVNHRRACRPFSGNCGFTLAESAQFFVLCDDELALELGANIYGSVADVFVNADGFKKSISGPGLGNYITVAKAMAVARAILGEKGLQRCMVQAHGTGTPQNRITESHILNEAAKAFGIQQLPVTAIKSYVGHSLSAAAGDQLAATLGSWQYGLIPGITTIDHLAEDVYQDQLRFLMQHEEINAEELDVAFLNSKGFGGNNATGAILAPHVTRDILLKRHGKAALEKHRALNESTLERQAQYDAACSRGEVSPIYQFGEGVLGGEDIDFAGDELRIPGYSKPVNLKLNNPYE</sequence>
<dbReference type="PANTHER" id="PTHR11712:SF336">
    <property type="entry name" value="3-OXOACYL-[ACYL-CARRIER-PROTEIN] SYNTHASE, MITOCHONDRIAL"/>
    <property type="match status" value="1"/>
</dbReference>
<evidence type="ECO:0000256" key="4">
    <source>
        <dbReference type="RuleBase" id="RU003694"/>
    </source>
</evidence>
<dbReference type="SUPFAM" id="SSF53901">
    <property type="entry name" value="Thiolase-like"/>
    <property type="match status" value="2"/>
</dbReference>
<dbReference type="InterPro" id="IPR016039">
    <property type="entry name" value="Thiolase-like"/>
</dbReference>
<comment type="caution">
    <text evidence="6">The sequence shown here is derived from an EMBL/GenBank/DDBJ whole genome shotgun (WGS) entry which is preliminary data.</text>
</comment>
<accession>A0A3P3VPJ7</accession>
<dbReference type="GO" id="GO:0006633">
    <property type="term" value="P:fatty acid biosynthetic process"/>
    <property type="evidence" value="ECO:0007669"/>
    <property type="project" value="TreeGrafter"/>
</dbReference>
<dbReference type="RefSeq" id="WP_125014960.1">
    <property type="nucleotide sequence ID" value="NZ_QWEZ01000001.1"/>
</dbReference>
<dbReference type="GO" id="GO:0004315">
    <property type="term" value="F:3-oxoacyl-[acyl-carrier-protein] synthase activity"/>
    <property type="evidence" value="ECO:0007669"/>
    <property type="project" value="TreeGrafter"/>
</dbReference>
<dbReference type="InterPro" id="IPR014030">
    <property type="entry name" value="Ketoacyl_synth_N"/>
</dbReference>
<dbReference type="Proteomes" id="UP000280792">
    <property type="component" value="Unassembled WGS sequence"/>
</dbReference>
<dbReference type="CDD" id="cd00828">
    <property type="entry name" value="elong_cond_enzymes"/>
    <property type="match status" value="1"/>
</dbReference>
<gene>
    <name evidence="6" type="ORF">D0544_05330</name>
</gene>
<dbReference type="InterPro" id="IPR014031">
    <property type="entry name" value="Ketoacyl_synth_C"/>
</dbReference>
<comment type="similarity">
    <text evidence="2 4">Belongs to the thiolase-like superfamily. Beta-ketoacyl-ACP synthases family.</text>
</comment>
<dbReference type="AlphaFoldDB" id="A0A3P3VPJ7"/>
<dbReference type="Pfam" id="PF00109">
    <property type="entry name" value="ketoacyl-synt"/>
    <property type="match status" value="1"/>
</dbReference>
<comment type="pathway">
    <text evidence="1">Lipid metabolism; fatty acid biosynthesis.</text>
</comment>
<keyword evidence="7" id="KW-1185">Reference proteome</keyword>
<dbReference type="PANTHER" id="PTHR11712">
    <property type="entry name" value="POLYKETIDE SYNTHASE-RELATED"/>
    <property type="match status" value="1"/>
</dbReference>
<dbReference type="GO" id="GO:0005829">
    <property type="term" value="C:cytosol"/>
    <property type="evidence" value="ECO:0007669"/>
    <property type="project" value="TreeGrafter"/>
</dbReference>
<dbReference type="EMBL" id="QWEZ01000001">
    <property type="protein sequence ID" value="RRJ84530.1"/>
    <property type="molecule type" value="Genomic_DNA"/>
</dbReference>
<dbReference type="InterPro" id="IPR000794">
    <property type="entry name" value="Beta-ketoacyl_synthase"/>
</dbReference>
<organism evidence="6 7">
    <name type="scientific">Aestuariirhabdus litorea</name>
    <dbReference type="NCBI Taxonomy" id="2528527"/>
    <lineage>
        <taxon>Bacteria</taxon>
        <taxon>Pseudomonadati</taxon>
        <taxon>Pseudomonadota</taxon>
        <taxon>Gammaproteobacteria</taxon>
        <taxon>Oceanospirillales</taxon>
        <taxon>Aestuariirhabdaceae</taxon>
        <taxon>Aestuariirhabdus</taxon>
    </lineage>
</organism>
<evidence type="ECO:0000259" key="5">
    <source>
        <dbReference type="PROSITE" id="PS52004"/>
    </source>
</evidence>
<dbReference type="SMART" id="SM00825">
    <property type="entry name" value="PKS_KS"/>
    <property type="match status" value="1"/>
</dbReference>
<keyword evidence="3 4" id="KW-0808">Transferase</keyword>
<dbReference type="InterPro" id="IPR020841">
    <property type="entry name" value="PKS_Beta-ketoAc_synthase_dom"/>
</dbReference>
<feature type="domain" description="Ketosynthase family 3 (KS3)" evidence="5">
    <location>
        <begin position="2"/>
        <end position="526"/>
    </location>
</feature>
<name>A0A3P3VPJ7_9GAMM</name>
<dbReference type="PROSITE" id="PS52004">
    <property type="entry name" value="KS3_2"/>
    <property type="match status" value="1"/>
</dbReference>
<reference evidence="6 7" key="2">
    <citation type="submission" date="2018-12" db="EMBL/GenBank/DDBJ databases">
        <title>Simiduia agarivorans gen. nov., sp. nov., a marine, agarolytic bacterium isolated from shallow coastal water from Keelung, Taiwan.</title>
        <authorList>
            <person name="Shieh W.Y."/>
        </authorList>
    </citation>
    <scope>NUCLEOTIDE SEQUENCE [LARGE SCALE GENOMIC DNA]</scope>
    <source>
        <strain evidence="6 7">GTF-13</strain>
    </source>
</reference>